<proteinExistence type="predicted"/>
<organism evidence="1 2">
    <name type="scientific">Fasciolopsis buskii</name>
    <dbReference type="NCBI Taxonomy" id="27845"/>
    <lineage>
        <taxon>Eukaryota</taxon>
        <taxon>Metazoa</taxon>
        <taxon>Spiralia</taxon>
        <taxon>Lophotrochozoa</taxon>
        <taxon>Platyhelminthes</taxon>
        <taxon>Trematoda</taxon>
        <taxon>Digenea</taxon>
        <taxon>Plagiorchiida</taxon>
        <taxon>Echinostomata</taxon>
        <taxon>Echinostomatoidea</taxon>
        <taxon>Fasciolidae</taxon>
        <taxon>Fasciolopsis</taxon>
    </lineage>
</organism>
<name>A0A8E0S4K6_9TREM</name>
<dbReference type="AlphaFoldDB" id="A0A8E0S4K6"/>
<keyword evidence="2" id="KW-1185">Reference proteome</keyword>
<evidence type="ECO:0000313" key="1">
    <source>
        <dbReference type="EMBL" id="KAA0199135.1"/>
    </source>
</evidence>
<accession>A0A8E0S4K6</accession>
<evidence type="ECO:0000313" key="2">
    <source>
        <dbReference type="Proteomes" id="UP000728185"/>
    </source>
</evidence>
<comment type="caution">
    <text evidence="1">The sequence shown here is derived from an EMBL/GenBank/DDBJ whole genome shotgun (WGS) entry which is preliminary data.</text>
</comment>
<sequence>MFIVDYEHQLSDHRKLLILVKNIEPACEGNFFEDIYSSVCTYHSVLFPKLVAPNPYLRKNSRVPQDGVAAIDTRSDVCLFSNASDEQPVWVRYARQFHSSNNAWSSFQSHRLVLGVIGLCVCKTAADVLNAMENYTKQKVRHLRLTSPNDPEIEIPLGYFFVANSGTAFNNTNCRIYPRSFYCIIVSSRQLG</sequence>
<dbReference type="Proteomes" id="UP000728185">
    <property type="component" value="Unassembled WGS sequence"/>
</dbReference>
<protein>
    <submittedName>
        <fullName evidence="1">Uncharacterized protein</fullName>
    </submittedName>
</protein>
<reference evidence="1" key="1">
    <citation type="submission" date="2019-05" db="EMBL/GenBank/DDBJ databases">
        <title>Annotation for the trematode Fasciolopsis buski.</title>
        <authorList>
            <person name="Choi Y.-J."/>
        </authorList>
    </citation>
    <scope>NUCLEOTIDE SEQUENCE</scope>
    <source>
        <strain evidence="1">HT</strain>
        <tissue evidence="1">Whole worm</tissue>
    </source>
</reference>
<gene>
    <name evidence="1" type="ORF">FBUS_09401</name>
</gene>
<dbReference type="EMBL" id="LUCM01001301">
    <property type="protein sequence ID" value="KAA0199135.1"/>
    <property type="molecule type" value="Genomic_DNA"/>
</dbReference>
<dbReference type="OrthoDB" id="6256374at2759"/>